<evidence type="ECO:0000313" key="1">
    <source>
        <dbReference type="EMBL" id="OAD76406.1"/>
    </source>
</evidence>
<dbReference type="Proteomes" id="UP000077315">
    <property type="component" value="Unassembled WGS sequence"/>
</dbReference>
<dbReference type="VEuPathDB" id="FungiDB:PHYBLDRAFT_59941"/>
<sequence length="138" mass="16126">MNSATIYFFISTPANLISDSQLRTELSQKRPHKNNLIKCSLRAPFNGLTNLLKVRPRVFHNDITLIYFKLRLLIFGGLTKTSQALFSLNNFSFKFKSWFIYLFIHNTSVAIFTEKLHTEIKINLKVKKYLVKQLTKLI</sequence>
<dbReference type="AlphaFoldDB" id="A0A162Q1Q9"/>
<reference evidence="2" key="1">
    <citation type="submission" date="2015-06" db="EMBL/GenBank/DDBJ databases">
        <title>Expansion of signal transduction pathways in fungi by whole-genome duplication.</title>
        <authorList>
            <consortium name="DOE Joint Genome Institute"/>
            <person name="Corrochano L.M."/>
            <person name="Kuo A."/>
            <person name="Marcet-Houben M."/>
            <person name="Polaino S."/>
            <person name="Salamov A."/>
            <person name="Villalobos J.M."/>
            <person name="Alvarez M.I."/>
            <person name="Avalos J."/>
            <person name="Benito E.P."/>
            <person name="Benoit I."/>
            <person name="Burger G."/>
            <person name="Camino L.P."/>
            <person name="Canovas D."/>
            <person name="Cerda-Olmedo E."/>
            <person name="Cheng J.-F."/>
            <person name="Dominguez A."/>
            <person name="Elias M."/>
            <person name="Eslava A.P."/>
            <person name="Glaser F."/>
            <person name="Grimwood J."/>
            <person name="Gutierrez G."/>
            <person name="Heitman J."/>
            <person name="Henrissat B."/>
            <person name="Iturriaga E.A."/>
            <person name="Lang B.F."/>
            <person name="Lavin J.L."/>
            <person name="Lee S."/>
            <person name="Li W."/>
            <person name="Lindquist E."/>
            <person name="Lopez-Garcia S."/>
            <person name="Luque E.M."/>
            <person name="Marcos A.T."/>
            <person name="Martin J."/>
            <person name="McCluskey K."/>
            <person name="Medina H.R."/>
            <person name="Miralles-Duran A."/>
            <person name="Miyazaki A."/>
            <person name="Munoz-Torres E."/>
            <person name="Oguiza J.A."/>
            <person name="Ohm R."/>
            <person name="Olmedo M."/>
            <person name="Orejas M."/>
            <person name="Ortiz-Castellanos L."/>
            <person name="Pisabarro A.G."/>
            <person name="Rodriguez-Romero J."/>
            <person name="Ruiz-Herrera J."/>
            <person name="Ruiz-Vazquez R."/>
            <person name="Sanz C."/>
            <person name="Schackwitz W."/>
            <person name="Schmutz J."/>
            <person name="Shahriari M."/>
            <person name="Shelest E."/>
            <person name="Silva-Franco F."/>
            <person name="Soanes D."/>
            <person name="Syed K."/>
            <person name="Tagua V.G."/>
            <person name="Talbot N.J."/>
            <person name="Thon M."/>
            <person name="De vries R.P."/>
            <person name="Wiebenga A."/>
            <person name="Yadav J.S."/>
            <person name="Braun E.L."/>
            <person name="Baker S."/>
            <person name="Garre V."/>
            <person name="Horwitz B."/>
            <person name="Torres-Martinez S."/>
            <person name="Idnurm A."/>
            <person name="Herrera-Estrella A."/>
            <person name="Gabaldon T."/>
            <person name="Grigoriev I.V."/>
        </authorList>
    </citation>
    <scope>NUCLEOTIDE SEQUENCE [LARGE SCALE GENOMIC DNA]</scope>
    <source>
        <strain evidence="2">NRRL 1555(-)</strain>
    </source>
</reference>
<dbReference type="EMBL" id="KV440976">
    <property type="protein sequence ID" value="OAD76406.1"/>
    <property type="molecule type" value="Genomic_DNA"/>
</dbReference>
<proteinExistence type="predicted"/>
<organism evidence="1 2">
    <name type="scientific">Phycomyces blakesleeanus (strain ATCC 8743b / DSM 1359 / FGSC 10004 / NBRC 33097 / NRRL 1555)</name>
    <dbReference type="NCBI Taxonomy" id="763407"/>
    <lineage>
        <taxon>Eukaryota</taxon>
        <taxon>Fungi</taxon>
        <taxon>Fungi incertae sedis</taxon>
        <taxon>Mucoromycota</taxon>
        <taxon>Mucoromycotina</taxon>
        <taxon>Mucoromycetes</taxon>
        <taxon>Mucorales</taxon>
        <taxon>Phycomycetaceae</taxon>
        <taxon>Phycomyces</taxon>
    </lineage>
</organism>
<dbReference type="GeneID" id="29001487"/>
<accession>A0A162Q1Q9</accession>
<protein>
    <submittedName>
        <fullName evidence="1">Uncharacterized protein</fullName>
    </submittedName>
</protein>
<keyword evidence="2" id="KW-1185">Reference proteome</keyword>
<gene>
    <name evidence="1" type="ORF">PHYBLDRAFT_59941</name>
</gene>
<dbReference type="InParanoid" id="A0A162Q1Q9"/>
<name>A0A162Q1Q9_PHYB8</name>
<dbReference type="RefSeq" id="XP_018294446.1">
    <property type="nucleotide sequence ID" value="XM_018440581.1"/>
</dbReference>
<evidence type="ECO:0000313" key="2">
    <source>
        <dbReference type="Proteomes" id="UP000077315"/>
    </source>
</evidence>